<evidence type="ECO:0000313" key="1">
    <source>
        <dbReference type="EMBL" id="MBW0519737.1"/>
    </source>
</evidence>
<dbReference type="AlphaFoldDB" id="A0A9Q3ELN7"/>
<keyword evidence="2" id="KW-1185">Reference proteome</keyword>
<name>A0A9Q3ELN7_9BASI</name>
<organism evidence="1 2">
    <name type="scientific">Austropuccinia psidii MF-1</name>
    <dbReference type="NCBI Taxonomy" id="1389203"/>
    <lineage>
        <taxon>Eukaryota</taxon>
        <taxon>Fungi</taxon>
        <taxon>Dikarya</taxon>
        <taxon>Basidiomycota</taxon>
        <taxon>Pucciniomycotina</taxon>
        <taxon>Pucciniomycetes</taxon>
        <taxon>Pucciniales</taxon>
        <taxon>Sphaerophragmiaceae</taxon>
        <taxon>Austropuccinia</taxon>
    </lineage>
</organism>
<proteinExistence type="predicted"/>
<evidence type="ECO:0000313" key="2">
    <source>
        <dbReference type="Proteomes" id="UP000765509"/>
    </source>
</evidence>
<dbReference type="EMBL" id="AVOT02027610">
    <property type="protein sequence ID" value="MBW0519737.1"/>
    <property type="molecule type" value="Genomic_DNA"/>
</dbReference>
<dbReference type="Proteomes" id="UP000765509">
    <property type="component" value="Unassembled WGS sequence"/>
</dbReference>
<accession>A0A9Q3ELN7</accession>
<sequence>MGSFRGTASALPEWMAMAINNPRPAGLLSLLFLWLRLGHPYLHISSYIFVCDPPDHFIRFKRVIPLAF</sequence>
<protein>
    <submittedName>
        <fullName evidence="1">Uncharacterized protein</fullName>
    </submittedName>
</protein>
<reference evidence="1" key="1">
    <citation type="submission" date="2021-03" db="EMBL/GenBank/DDBJ databases">
        <title>Draft genome sequence of rust myrtle Austropuccinia psidii MF-1, a brazilian biotype.</title>
        <authorList>
            <person name="Quecine M.C."/>
            <person name="Pachon D.M.R."/>
            <person name="Bonatelli M.L."/>
            <person name="Correr F.H."/>
            <person name="Franceschini L.M."/>
            <person name="Leite T.F."/>
            <person name="Margarido G.R.A."/>
            <person name="Almeida C.A."/>
            <person name="Ferrarezi J.A."/>
            <person name="Labate C.A."/>
        </authorList>
    </citation>
    <scope>NUCLEOTIDE SEQUENCE</scope>
    <source>
        <strain evidence="1">MF-1</strain>
    </source>
</reference>
<gene>
    <name evidence="1" type="ORF">O181_059452</name>
</gene>
<comment type="caution">
    <text evidence="1">The sequence shown here is derived from an EMBL/GenBank/DDBJ whole genome shotgun (WGS) entry which is preliminary data.</text>
</comment>